<dbReference type="AlphaFoldDB" id="A0A0W8FSU3"/>
<dbReference type="GO" id="GO:0006259">
    <property type="term" value="P:DNA metabolic process"/>
    <property type="evidence" value="ECO:0007669"/>
    <property type="project" value="UniProtKB-ARBA"/>
</dbReference>
<organism evidence="2">
    <name type="scientific">hydrocarbon metagenome</name>
    <dbReference type="NCBI Taxonomy" id="938273"/>
    <lineage>
        <taxon>unclassified sequences</taxon>
        <taxon>metagenomes</taxon>
        <taxon>ecological metagenomes</taxon>
    </lineage>
</organism>
<evidence type="ECO:0000313" key="2">
    <source>
        <dbReference type="EMBL" id="KUG23817.1"/>
    </source>
</evidence>
<sequence length="124" mass="14552">METLLVLERKTLTDLITTLIQQRARFFKLCEKMTKYRWRALLIEASYEDIKTPYDYDEYNTSAHPNAVSGSLDALEVRFGIPVIYTSLYRPLAEEKAASWLSKHFTYWYLENNGFGRVLQEGDL</sequence>
<dbReference type="GO" id="GO:0004518">
    <property type="term" value="F:nuclease activity"/>
    <property type="evidence" value="ECO:0007669"/>
    <property type="project" value="InterPro"/>
</dbReference>
<dbReference type="Gene3D" id="3.40.50.10130">
    <property type="match status" value="1"/>
</dbReference>
<reference evidence="2" key="1">
    <citation type="journal article" date="2015" name="Proc. Natl. Acad. Sci. U.S.A.">
        <title>Networks of energetic and metabolic interactions define dynamics in microbial communities.</title>
        <authorList>
            <person name="Embree M."/>
            <person name="Liu J.K."/>
            <person name="Al-Bassam M.M."/>
            <person name="Zengler K."/>
        </authorList>
    </citation>
    <scope>NUCLEOTIDE SEQUENCE</scope>
</reference>
<dbReference type="InterPro" id="IPR011335">
    <property type="entry name" value="Restrct_endonuc-II-like"/>
</dbReference>
<name>A0A0W8FSU3_9ZZZZ</name>
<gene>
    <name evidence="2" type="ORF">ASZ90_006413</name>
</gene>
<proteinExistence type="predicted"/>
<comment type="caution">
    <text evidence="2">The sequence shown here is derived from an EMBL/GenBank/DDBJ whole genome shotgun (WGS) entry which is preliminary data.</text>
</comment>
<dbReference type="Pfam" id="PF02732">
    <property type="entry name" value="ERCC4"/>
    <property type="match status" value="1"/>
</dbReference>
<dbReference type="GO" id="GO:0003677">
    <property type="term" value="F:DNA binding"/>
    <property type="evidence" value="ECO:0007669"/>
    <property type="project" value="InterPro"/>
</dbReference>
<dbReference type="SUPFAM" id="SSF52980">
    <property type="entry name" value="Restriction endonuclease-like"/>
    <property type="match status" value="1"/>
</dbReference>
<dbReference type="InterPro" id="IPR006166">
    <property type="entry name" value="ERCC4_domain"/>
</dbReference>
<dbReference type="EMBL" id="LNQE01000886">
    <property type="protein sequence ID" value="KUG23817.1"/>
    <property type="molecule type" value="Genomic_DNA"/>
</dbReference>
<protein>
    <submittedName>
        <fullName evidence="2">Ercc4-type nuclease</fullName>
    </submittedName>
</protein>
<evidence type="ECO:0000259" key="1">
    <source>
        <dbReference type="Pfam" id="PF02732"/>
    </source>
</evidence>
<feature type="domain" description="ERCC4" evidence="1">
    <location>
        <begin position="5"/>
        <end position="87"/>
    </location>
</feature>
<accession>A0A0W8FSU3</accession>